<comment type="caution">
    <text evidence="11">Lacks conserved residue(s) required for the propagation of feature annotation.</text>
</comment>
<dbReference type="NCBIfam" id="TIGR00033">
    <property type="entry name" value="aroC"/>
    <property type="match status" value="1"/>
</dbReference>
<keyword evidence="15" id="KW-1185">Reference proteome</keyword>
<evidence type="ECO:0000256" key="12">
    <source>
        <dbReference type="RuleBase" id="RU000605"/>
    </source>
</evidence>
<evidence type="ECO:0000256" key="1">
    <source>
        <dbReference type="ARBA" id="ARBA00005044"/>
    </source>
</evidence>
<dbReference type="Pfam" id="PF01264">
    <property type="entry name" value="Chorismate_synt"/>
    <property type="match status" value="1"/>
</dbReference>
<feature type="binding site" evidence="11">
    <location>
        <begin position="125"/>
        <end position="127"/>
    </location>
    <ligand>
        <name>FMN</name>
        <dbReference type="ChEBI" id="CHEBI:58210"/>
    </ligand>
</feature>
<comment type="pathway">
    <text evidence="1 11 12">Metabolic intermediate biosynthesis; chorismate biosynthesis; chorismate from D-erythrose 4-phosphate and phosphoenolpyruvate: step 7/7.</text>
</comment>
<feature type="binding site" evidence="11">
    <location>
        <begin position="311"/>
        <end position="315"/>
    </location>
    <ligand>
        <name>FMN</name>
        <dbReference type="ChEBI" id="CHEBI:58210"/>
    </ligand>
</feature>
<evidence type="ECO:0000256" key="7">
    <source>
        <dbReference type="ARBA" id="ARBA00022827"/>
    </source>
</evidence>
<comment type="catalytic activity">
    <reaction evidence="11 12">
        <text>5-O-(1-carboxyvinyl)-3-phosphoshikimate = chorismate + phosphate</text>
        <dbReference type="Rhea" id="RHEA:21020"/>
        <dbReference type="ChEBI" id="CHEBI:29748"/>
        <dbReference type="ChEBI" id="CHEBI:43474"/>
        <dbReference type="ChEBI" id="CHEBI:57701"/>
        <dbReference type="EC" id="4.2.3.5"/>
    </reaction>
</comment>
<dbReference type="RefSeq" id="WP_249303860.1">
    <property type="nucleotide sequence ID" value="NZ_CP060634.1"/>
</dbReference>
<dbReference type="InterPro" id="IPR000453">
    <property type="entry name" value="Chorismate_synth"/>
</dbReference>
<sequence>MSGSTYGKIFTFTTWGESHGKALGAVIDGCPAGIPICEEDIQSYLDRRKPGQSRFTTKRAEDDAVQVLSGVFEGYTTGTPISMAVFNKDQRSLDYSEIASYYRPGHADYTFDKKYGFRDYRGGGRSSGRETIGRVAAGAVAIKILNALGIEVHAYSREIGGISCDASQMDLSLCAQNPFYMPDAAAAEKVRAFAEQKMTEKDSMGGIIECMVTHMPAGIGEPVFEKLDANLSKALFSIGAVKGVEIGDGFAAARAAGSENNDSFLPPHEDPAIGGTENGRVKNLRKSTNHAGGILGGMSDGSDIIIRAAVKPTPSIAREQQTVTRDGSPVSISIKGRHDPMIVPRAVVVVESMVAVTLVDMLFAGMSARMDKICEFFGRTADTPRFLNGERI</sequence>
<evidence type="ECO:0000256" key="3">
    <source>
        <dbReference type="ARBA" id="ARBA00013036"/>
    </source>
</evidence>
<dbReference type="GO" id="GO:0009423">
    <property type="term" value="P:chorismate biosynthetic process"/>
    <property type="evidence" value="ECO:0007669"/>
    <property type="project" value="UniProtKB-UniRule"/>
</dbReference>
<feature type="binding site" evidence="11">
    <location>
        <position position="54"/>
    </location>
    <ligand>
        <name>NADP(+)</name>
        <dbReference type="ChEBI" id="CHEBI:58349"/>
    </ligand>
</feature>
<comment type="similarity">
    <text evidence="2 11 12">Belongs to the chorismate synthase family.</text>
</comment>
<dbReference type="Gene3D" id="3.60.150.10">
    <property type="entry name" value="Chorismate synthase AroC"/>
    <property type="match status" value="1"/>
</dbReference>
<dbReference type="PROSITE" id="PS00787">
    <property type="entry name" value="CHORISMATE_SYNTHASE_1"/>
    <property type="match status" value="1"/>
</dbReference>
<evidence type="ECO:0000256" key="6">
    <source>
        <dbReference type="ARBA" id="ARBA00022643"/>
    </source>
</evidence>
<dbReference type="PANTHER" id="PTHR21085:SF0">
    <property type="entry name" value="CHORISMATE SYNTHASE"/>
    <property type="match status" value="1"/>
</dbReference>
<keyword evidence="6 11" id="KW-0288">FMN</keyword>
<dbReference type="PANTHER" id="PTHR21085">
    <property type="entry name" value="CHORISMATE SYNTHASE"/>
    <property type="match status" value="1"/>
</dbReference>
<comment type="cofactor">
    <cofactor evidence="11 12">
        <name>FMNH2</name>
        <dbReference type="ChEBI" id="CHEBI:57618"/>
    </cofactor>
    <text evidence="11 12">Reduced FMN (FMNH(2)).</text>
</comment>
<keyword evidence="5 11" id="KW-0285">Flavoprotein</keyword>
<name>A0A7G9G6J2_9FIRM</name>
<dbReference type="Proteomes" id="UP000515823">
    <property type="component" value="Chromosome"/>
</dbReference>
<dbReference type="NCBIfam" id="NF003793">
    <property type="entry name" value="PRK05382.1"/>
    <property type="match status" value="1"/>
</dbReference>
<keyword evidence="9 11" id="KW-0057">Aromatic amino acid biosynthesis</keyword>
<dbReference type="PROSITE" id="PS00788">
    <property type="entry name" value="CHORISMATE_SYNTHASE_2"/>
    <property type="match status" value="1"/>
</dbReference>
<dbReference type="CDD" id="cd07304">
    <property type="entry name" value="Chorismate_synthase"/>
    <property type="match status" value="1"/>
</dbReference>
<accession>A0A7G9G6J2</accession>
<organism evidence="14 15">
    <name type="scientific">Qiania dongpingensis</name>
    <dbReference type="NCBI Taxonomy" id="2763669"/>
    <lineage>
        <taxon>Bacteria</taxon>
        <taxon>Bacillati</taxon>
        <taxon>Bacillota</taxon>
        <taxon>Clostridia</taxon>
        <taxon>Lachnospirales</taxon>
        <taxon>Lachnospiraceae</taxon>
        <taxon>Qiania</taxon>
    </lineage>
</organism>
<evidence type="ECO:0000256" key="5">
    <source>
        <dbReference type="ARBA" id="ARBA00022630"/>
    </source>
</evidence>
<dbReference type="SUPFAM" id="SSF103263">
    <property type="entry name" value="Chorismate synthase, AroC"/>
    <property type="match status" value="1"/>
</dbReference>
<evidence type="ECO:0000313" key="14">
    <source>
        <dbReference type="EMBL" id="QNM06424.1"/>
    </source>
</evidence>
<feature type="region of interest" description="Disordered" evidence="13">
    <location>
        <begin position="261"/>
        <end position="280"/>
    </location>
</feature>
<dbReference type="PIRSF" id="PIRSF001456">
    <property type="entry name" value="Chorismate_synth"/>
    <property type="match status" value="1"/>
</dbReference>
<dbReference type="EC" id="4.2.3.5" evidence="3 11"/>
<evidence type="ECO:0000256" key="10">
    <source>
        <dbReference type="ARBA" id="ARBA00023239"/>
    </source>
</evidence>
<keyword evidence="4 11" id="KW-0028">Amino-acid biosynthesis</keyword>
<evidence type="ECO:0000256" key="2">
    <source>
        <dbReference type="ARBA" id="ARBA00008014"/>
    </source>
</evidence>
<evidence type="ECO:0000256" key="13">
    <source>
        <dbReference type="SAM" id="MobiDB-lite"/>
    </source>
</evidence>
<dbReference type="AlphaFoldDB" id="A0A7G9G6J2"/>
<proteinExistence type="inferred from homology"/>
<dbReference type="GO" id="GO:0010181">
    <property type="term" value="F:FMN binding"/>
    <property type="evidence" value="ECO:0007669"/>
    <property type="project" value="TreeGrafter"/>
</dbReference>
<dbReference type="GO" id="GO:0008652">
    <property type="term" value="P:amino acid biosynthetic process"/>
    <property type="evidence" value="ECO:0007669"/>
    <property type="project" value="UniProtKB-KW"/>
</dbReference>
<dbReference type="UniPathway" id="UPA00053">
    <property type="reaction ID" value="UER00090"/>
</dbReference>
<dbReference type="InterPro" id="IPR020541">
    <property type="entry name" value="Chorismate_synthase_CS"/>
</dbReference>
<reference evidence="14 15" key="1">
    <citation type="submission" date="2020-08" db="EMBL/GenBank/DDBJ databases">
        <authorList>
            <person name="Liu C."/>
            <person name="Sun Q."/>
        </authorList>
    </citation>
    <scope>NUCLEOTIDE SEQUENCE [LARGE SCALE GENOMIC DNA]</scope>
    <source>
        <strain evidence="14 15">NSJ-38</strain>
    </source>
</reference>
<evidence type="ECO:0000256" key="11">
    <source>
        <dbReference type="HAMAP-Rule" id="MF_00300"/>
    </source>
</evidence>
<feature type="binding site" evidence="11">
    <location>
        <position position="296"/>
    </location>
    <ligand>
        <name>FMN</name>
        <dbReference type="ChEBI" id="CHEBI:58210"/>
    </ligand>
</feature>
<evidence type="ECO:0000256" key="8">
    <source>
        <dbReference type="ARBA" id="ARBA00022857"/>
    </source>
</evidence>
<dbReference type="HAMAP" id="MF_00300">
    <property type="entry name" value="Chorismate_synth"/>
    <property type="match status" value="1"/>
</dbReference>
<dbReference type="GO" id="GO:0009073">
    <property type="term" value="P:aromatic amino acid family biosynthetic process"/>
    <property type="evidence" value="ECO:0007669"/>
    <property type="project" value="UniProtKB-KW"/>
</dbReference>
<evidence type="ECO:0000256" key="9">
    <source>
        <dbReference type="ARBA" id="ARBA00023141"/>
    </source>
</evidence>
<evidence type="ECO:0000313" key="15">
    <source>
        <dbReference type="Proteomes" id="UP000515823"/>
    </source>
</evidence>
<protein>
    <recommendedName>
        <fullName evidence="3 11">Chorismate synthase</fullName>
        <shortName evidence="11">CS</shortName>
        <ecNumber evidence="3 11">4.2.3.5</ecNumber>
    </recommendedName>
    <alternativeName>
        <fullName evidence="11">5-enolpyruvylshikimate-3-phosphate phospholyase</fullName>
    </alternativeName>
</protein>
<dbReference type="KEGG" id="qdo:H9Q78_04635"/>
<feature type="binding site" evidence="11">
    <location>
        <position position="337"/>
    </location>
    <ligand>
        <name>FMN</name>
        <dbReference type="ChEBI" id="CHEBI:58210"/>
    </ligand>
</feature>
<dbReference type="GO" id="GO:0004107">
    <property type="term" value="F:chorismate synthase activity"/>
    <property type="evidence" value="ECO:0007669"/>
    <property type="project" value="UniProtKB-UniRule"/>
</dbReference>
<dbReference type="InterPro" id="IPR035904">
    <property type="entry name" value="Chorismate_synth_AroC_sf"/>
</dbReference>
<dbReference type="GO" id="GO:0005829">
    <property type="term" value="C:cytosol"/>
    <property type="evidence" value="ECO:0007669"/>
    <property type="project" value="TreeGrafter"/>
</dbReference>
<comment type="function">
    <text evidence="11">Catalyzes the anti-1,4-elimination of the C-3 phosphate and the C-6 proR hydrogen from 5-enolpyruvylshikimate-3-phosphate (EPSP) to yield chorismate, which is the branch point compound that serves as the starting substrate for the three terminal pathways of aromatic amino acid biosynthesis. This reaction introduces a second double bond into the aromatic ring system.</text>
</comment>
<evidence type="ECO:0000256" key="4">
    <source>
        <dbReference type="ARBA" id="ARBA00022605"/>
    </source>
</evidence>
<dbReference type="EMBL" id="CP060634">
    <property type="protein sequence ID" value="QNM06424.1"/>
    <property type="molecule type" value="Genomic_DNA"/>
</dbReference>
<keyword evidence="10 11" id="KW-0456">Lyase</keyword>
<feature type="binding site" evidence="11">
    <location>
        <position position="48"/>
    </location>
    <ligand>
        <name>NADP(+)</name>
        <dbReference type="ChEBI" id="CHEBI:58349"/>
    </ligand>
</feature>
<gene>
    <name evidence="11 14" type="primary">aroC</name>
    <name evidence="14" type="ORF">H9Q78_04635</name>
</gene>
<comment type="subunit">
    <text evidence="11">Homotetramer.</text>
</comment>
<keyword evidence="8 11" id="KW-0521">NADP</keyword>
<keyword evidence="7 11" id="KW-0274">FAD</keyword>